<dbReference type="AlphaFoldDB" id="E6UCP2"/>
<evidence type="ECO:0000256" key="2">
    <source>
        <dbReference type="SAM" id="Phobius"/>
    </source>
</evidence>
<dbReference type="EMBL" id="CP002403">
    <property type="protein sequence ID" value="ADU22721.1"/>
    <property type="molecule type" value="Genomic_DNA"/>
</dbReference>
<feature type="transmembrane region" description="Helical" evidence="2">
    <location>
        <begin position="348"/>
        <end position="368"/>
    </location>
</feature>
<feature type="region of interest" description="Disordered" evidence="1">
    <location>
        <begin position="411"/>
        <end position="454"/>
    </location>
</feature>
<keyword evidence="2" id="KW-0472">Membrane</keyword>
<evidence type="ECO:0000256" key="3">
    <source>
        <dbReference type="SAM" id="SignalP"/>
    </source>
</evidence>
<dbReference type="OrthoDB" id="1820222at2"/>
<dbReference type="RefSeq" id="WP_013498878.1">
    <property type="nucleotide sequence ID" value="NC_014833.1"/>
</dbReference>
<feature type="region of interest" description="Disordered" evidence="1">
    <location>
        <begin position="70"/>
        <end position="114"/>
    </location>
</feature>
<keyword evidence="2" id="KW-0812">Transmembrane</keyword>
<sequence length="454" mass="50003" precursor="true">MNLKRFAAVIAAALTVAASAPSVYAEYGYDYNYDYNNYDYNDYNYNYDYNNDYSYDYGYDNGYDNGYGEVTTTAAPTPEYDPAQTAGNEVTSMENKPTAPVTDKPTSAPSRVYLKPGEMKDGKVSVELRIEADASVSGALMSVAFDTATLQLTSTQINPEAGGVAAENSFNGKYVFNYTNDAGSKYKGNYVTLNFDVLDKNMVSSTLFLTVTTLDNKTGVPISYSVDNGIVTNPDVSGEQGDQDTPKYNKLVRVQKSKVQAEPSEMNIENYRNIVVADDSIVSFENGIFKFLAAGETSFDVVFNDDTLETYDIIIIDDTITTDGQDRTVAAADNSNNSGAPDKTVRNLLIVIAVALTMVIIAVEYLIIMKPTSKRRKKLAAAEAFFEREDQLAEVEAEVENDEEMRADLQKAFAARDARRKAAHGEEPEQEINGDQNEDTDAEISEENDDNSEE</sequence>
<keyword evidence="3" id="KW-0732">Signal</keyword>
<dbReference type="HOGENOM" id="CLU_602535_0_0_9"/>
<dbReference type="eggNOG" id="ENOG50323VM">
    <property type="taxonomic scope" value="Bacteria"/>
</dbReference>
<gene>
    <name evidence="4" type="ordered locus">Rumal_2235</name>
</gene>
<dbReference type="STRING" id="697329.Rumal_2235"/>
<evidence type="ECO:0008006" key="6">
    <source>
        <dbReference type="Google" id="ProtNLM"/>
    </source>
</evidence>
<proteinExistence type="predicted"/>
<feature type="chain" id="PRO_5003212830" description="Cohesin domain-containing protein" evidence="3">
    <location>
        <begin position="26"/>
        <end position="454"/>
    </location>
</feature>
<feature type="signal peptide" evidence="3">
    <location>
        <begin position="1"/>
        <end position="25"/>
    </location>
</feature>
<evidence type="ECO:0000313" key="4">
    <source>
        <dbReference type="EMBL" id="ADU22721.1"/>
    </source>
</evidence>
<accession>E6UCP2</accession>
<evidence type="ECO:0000313" key="5">
    <source>
        <dbReference type="Proteomes" id="UP000006919"/>
    </source>
</evidence>
<name>E6UCP2_RUMA7</name>
<dbReference type="KEGG" id="ral:Rumal_2235"/>
<reference evidence="4 5" key="1">
    <citation type="journal article" date="2011" name="J. Bacteriol.">
        <title>Complete genome of the cellulolytic ruminal bacterium Ruminococcus albus 7.</title>
        <authorList>
            <person name="Suen G."/>
            <person name="Stevenson D.M."/>
            <person name="Bruce D.C."/>
            <person name="Chertkov O."/>
            <person name="Copeland A."/>
            <person name="Cheng J.F."/>
            <person name="Detter C."/>
            <person name="Detter J.C."/>
            <person name="Goodwin L.A."/>
            <person name="Han C.S."/>
            <person name="Hauser L.J."/>
            <person name="Ivanova N.N."/>
            <person name="Kyrpides N.C."/>
            <person name="Land M.L."/>
            <person name="Lapidus A."/>
            <person name="Lucas S."/>
            <person name="Ovchinnikova G."/>
            <person name="Pitluck S."/>
            <person name="Tapia R."/>
            <person name="Woyke T."/>
            <person name="Boyum J."/>
            <person name="Mead D."/>
            <person name="Weimer P.J."/>
        </authorList>
    </citation>
    <scope>NUCLEOTIDE SEQUENCE [LARGE SCALE GENOMIC DNA]</scope>
    <source>
        <strain evidence="5">ATCC 27210 / DSM 20455 / JCM 14654 / NCDO 2250 / 7</strain>
    </source>
</reference>
<protein>
    <recommendedName>
        <fullName evidence="6">Cohesin domain-containing protein</fullName>
    </recommendedName>
</protein>
<organism evidence="4 5">
    <name type="scientific">Ruminococcus albus (strain ATCC 27210 / DSM 20455 / JCM 14654 / NCDO 2250 / 7)</name>
    <dbReference type="NCBI Taxonomy" id="697329"/>
    <lineage>
        <taxon>Bacteria</taxon>
        <taxon>Bacillati</taxon>
        <taxon>Bacillota</taxon>
        <taxon>Clostridia</taxon>
        <taxon>Eubacteriales</taxon>
        <taxon>Oscillospiraceae</taxon>
        <taxon>Ruminococcus</taxon>
    </lineage>
</organism>
<feature type="compositionally biased region" description="Acidic residues" evidence="1">
    <location>
        <begin position="428"/>
        <end position="454"/>
    </location>
</feature>
<keyword evidence="2" id="KW-1133">Transmembrane helix</keyword>
<feature type="compositionally biased region" description="Polar residues" evidence="1">
    <location>
        <begin position="85"/>
        <end position="95"/>
    </location>
</feature>
<dbReference type="Proteomes" id="UP000006919">
    <property type="component" value="Chromosome"/>
</dbReference>
<evidence type="ECO:0000256" key="1">
    <source>
        <dbReference type="SAM" id="MobiDB-lite"/>
    </source>
</evidence>